<dbReference type="SUPFAM" id="SSF46785">
    <property type="entry name" value="Winged helix' DNA-binding domain"/>
    <property type="match status" value="1"/>
</dbReference>
<gene>
    <name evidence="1" type="ORF">DI565_12350</name>
</gene>
<dbReference type="InterPro" id="IPR000944">
    <property type="entry name" value="Tscrpt_reg_Rrf2"/>
</dbReference>
<dbReference type="GO" id="GO:0005829">
    <property type="term" value="C:cytosol"/>
    <property type="evidence" value="ECO:0007669"/>
    <property type="project" value="TreeGrafter"/>
</dbReference>
<dbReference type="Gene3D" id="1.10.10.10">
    <property type="entry name" value="Winged helix-like DNA-binding domain superfamily/Winged helix DNA-binding domain"/>
    <property type="match status" value="1"/>
</dbReference>
<dbReference type="InterPro" id="IPR036390">
    <property type="entry name" value="WH_DNA-bd_sf"/>
</dbReference>
<dbReference type="PANTHER" id="PTHR33221:SF15">
    <property type="entry name" value="HTH-TYPE TRANSCRIPTIONAL REGULATOR YWGB-RELATED"/>
    <property type="match status" value="1"/>
</dbReference>
<sequence length="154" mass="16990">MNLLPRRSLLAVAAVVDIAYHARPTPIAAKTLAARHGLPPRHLETLLQVLVRAGILKGVRGPRGGYELARERRRISIADIVRAALGEGEDGRDDLRERGDDASRLVLEVVTPMIRSASEAFLERLDEITVDDLCGEAERRAVFGDSRPVYDFTI</sequence>
<dbReference type="PROSITE" id="PS51197">
    <property type="entry name" value="HTH_RRF2_2"/>
    <property type="match status" value="1"/>
</dbReference>
<name>A0A2W5KAQ4_ANCNO</name>
<evidence type="ECO:0000313" key="1">
    <source>
        <dbReference type="EMBL" id="PZQ14216.1"/>
    </source>
</evidence>
<evidence type="ECO:0000313" key="2">
    <source>
        <dbReference type="Proteomes" id="UP000249577"/>
    </source>
</evidence>
<dbReference type="GO" id="GO:0003700">
    <property type="term" value="F:DNA-binding transcription factor activity"/>
    <property type="evidence" value="ECO:0007669"/>
    <property type="project" value="TreeGrafter"/>
</dbReference>
<organism evidence="1 2">
    <name type="scientific">Ancylobacter novellus</name>
    <name type="common">Thiobacillus novellus</name>
    <dbReference type="NCBI Taxonomy" id="921"/>
    <lineage>
        <taxon>Bacteria</taxon>
        <taxon>Pseudomonadati</taxon>
        <taxon>Pseudomonadota</taxon>
        <taxon>Alphaproteobacteria</taxon>
        <taxon>Hyphomicrobiales</taxon>
        <taxon>Xanthobacteraceae</taxon>
        <taxon>Ancylobacter</taxon>
    </lineage>
</organism>
<dbReference type="Pfam" id="PF02082">
    <property type="entry name" value="Rrf2"/>
    <property type="match status" value="1"/>
</dbReference>
<dbReference type="InterPro" id="IPR036388">
    <property type="entry name" value="WH-like_DNA-bd_sf"/>
</dbReference>
<accession>A0A2W5KAQ4</accession>
<dbReference type="PANTHER" id="PTHR33221">
    <property type="entry name" value="WINGED HELIX-TURN-HELIX TRANSCRIPTIONAL REGULATOR, RRF2 FAMILY"/>
    <property type="match status" value="1"/>
</dbReference>
<dbReference type="AlphaFoldDB" id="A0A2W5KAQ4"/>
<dbReference type="Proteomes" id="UP000249577">
    <property type="component" value="Unassembled WGS sequence"/>
</dbReference>
<reference evidence="1 2" key="1">
    <citation type="submission" date="2017-08" db="EMBL/GenBank/DDBJ databases">
        <title>Infants hospitalized years apart are colonized by the same room-sourced microbial strains.</title>
        <authorList>
            <person name="Brooks B."/>
            <person name="Olm M.R."/>
            <person name="Firek B.A."/>
            <person name="Baker R."/>
            <person name="Thomas B.C."/>
            <person name="Morowitz M.J."/>
            <person name="Banfield J.F."/>
        </authorList>
    </citation>
    <scope>NUCLEOTIDE SEQUENCE [LARGE SCALE GENOMIC DNA]</scope>
    <source>
        <strain evidence="1">S2_005_003_R2_43</strain>
    </source>
</reference>
<comment type="caution">
    <text evidence="1">The sequence shown here is derived from an EMBL/GenBank/DDBJ whole genome shotgun (WGS) entry which is preliminary data.</text>
</comment>
<protein>
    <submittedName>
        <fullName evidence="1">Rrf2 family transcriptional regulator</fullName>
    </submittedName>
</protein>
<dbReference type="NCBIfam" id="TIGR00738">
    <property type="entry name" value="rrf2_super"/>
    <property type="match status" value="1"/>
</dbReference>
<proteinExistence type="predicted"/>
<dbReference type="EMBL" id="QFPN01000006">
    <property type="protein sequence ID" value="PZQ14216.1"/>
    <property type="molecule type" value="Genomic_DNA"/>
</dbReference>